<dbReference type="RefSeq" id="WP_133611577.1">
    <property type="nucleotide sequence ID" value="NZ_SNYW01000001.1"/>
</dbReference>
<proteinExistence type="predicted"/>
<organism evidence="7 8">
    <name type="scientific">Dongia mobilis</name>
    <dbReference type="NCBI Taxonomy" id="578943"/>
    <lineage>
        <taxon>Bacteria</taxon>
        <taxon>Pseudomonadati</taxon>
        <taxon>Pseudomonadota</taxon>
        <taxon>Alphaproteobacteria</taxon>
        <taxon>Rhodospirillales</taxon>
        <taxon>Dongiaceae</taxon>
        <taxon>Dongia</taxon>
    </lineage>
</organism>
<comment type="subcellular location">
    <subcellularLocation>
        <location evidence="1">Membrane</location>
        <topology evidence="1">Multi-pass membrane protein</topology>
    </subcellularLocation>
</comment>
<evidence type="ECO:0000256" key="3">
    <source>
        <dbReference type="ARBA" id="ARBA00022989"/>
    </source>
</evidence>
<dbReference type="InterPro" id="IPR012340">
    <property type="entry name" value="NA-bd_OB-fold"/>
</dbReference>
<feature type="transmembrane region" description="Helical" evidence="5">
    <location>
        <begin position="58"/>
        <end position="75"/>
    </location>
</feature>
<keyword evidence="3 5" id="KW-1133">Transmembrane helix</keyword>
<comment type="caution">
    <text evidence="7">The sequence shown here is derived from an EMBL/GenBank/DDBJ whole genome shotgun (WGS) entry which is preliminary data.</text>
</comment>
<evidence type="ECO:0000256" key="2">
    <source>
        <dbReference type="ARBA" id="ARBA00022692"/>
    </source>
</evidence>
<dbReference type="PANTHER" id="PTHR33507:SF3">
    <property type="entry name" value="INNER MEMBRANE PROTEIN YBBJ"/>
    <property type="match status" value="1"/>
</dbReference>
<evidence type="ECO:0000256" key="5">
    <source>
        <dbReference type="SAM" id="Phobius"/>
    </source>
</evidence>
<dbReference type="InterPro" id="IPR002810">
    <property type="entry name" value="NfeD-like_C"/>
</dbReference>
<dbReference type="PANTHER" id="PTHR33507">
    <property type="entry name" value="INNER MEMBRANE PROTEIN YBBJ"/>
    <property type="match status" value="1"/>
</dbReference>
<evidence type="ECO:0000313" key="7">
    <source>
        <dbReference type="EMBL" id="TDQ86470.1"/>
    </source>
</evidence>
<protein>
    <recommendedName>
        <fullName evidence="6">NfeD-like C-terminal domain-containing protein</fullName>
    </recommendedName>
</protein>
<evidence type="ECO:0000256" key="4">
    <source>
        <dbReference type="ARBA" id="ARBA00023136"/>
    </source>
</evidence>
<dbReference type="InterPro" id="IPR052165">
    <property type="entry name" value="Membrane_assoc_protease"/>
</dbReference>
<dbReference type="Gene3D" id="2.40.50.140">
    <property type="entry name" value="Nucleic acid-binding proteins"/>
    <property type="match status" value="1"/>
</dbReference>
<keyword evidence="2 5" id="KW-0812">Transmembrane</keyword>
<reference evidence="7 8" key="1">
    <citation type="submission" date="2019-03" db="EMBL/GenBank/DDBJ databases">
        <title>Genomic Encyclopedia of Type Strains, Phase III (KMG-III): the genomes of soil and plant-associated and newly described type strains.</title>
        <authorList>
            <person name="Whitman W."/>
        </authorList>
    </citation>
    <scope>NUCLEOTIDE SEQUENCE [LARGE SCALE GENOMIC DNA]</scope>
    <source>
        <strain evidence="7 8">CGMCC 1.7660</strain>
    </source>
</reference>
<dbReference type="GO" id="GO:0005886">
    <property type="term" value="C:plasma membrane"/>
    <property type="evidence" value="ECO:0007669"/>
    <property type="project" value="TreeGrafter"/>
</dbReference>
<dbReference type="AlphaFoldDB" id="A0A4R6WTK0"/>
<sequence>MSEVGIPFELEFWHWMILAALLAGLEILTPGFFFLWLGGAALLTGIVALVVPSLTWEIQVLVFALLSGVSVLAWYRFRDKLVIQSDDNTLNRRGEQMVARTATLSEPIVNGRGQIRIDDTVWRCEGPDLPAGTRVKVTSVRGAMLSVEQVGTS</sequence>
<gene>
    <name evidence="7" type="ORF">A8950_0162</name>
</gene>
<dbReference type="Proteomes" id="UP000295783">
    <property type="component" value="Unassembled WGS sequence"/>
</dbReference>
<feature type="transmembrane region" description="Helical" evidence="5">
    <location>
        <begin position="33"/>
        <end position="52"/>
    </location>
</feature>
<feature type="domain" description="NfeD-like C-terminal" evidence="6">
    <location>
        <begin position="95"/>
        <end position="148"/>
    </location>
</feature>
<feature type="transmembrane region" description="Helical" evidence="5">
    <location>
        <begin position="12"/>
        <end position="28"/>
    </location>
</feature>
<accession>A0A4R6WTK0</accession>
<name>A0A4R6WTK0_9PROT</name>
<keyword evidence="8" id="KW-1185">Reference proteome</keyword>
<dbReference type="OrthoDB" id="9810336at2"/>
<evidence type="ECO:0000259" key="6">
    <source>
        <dbReference type="Pfam" id="PF01957"/>
    </source>
</evidence>
<dbReference type="Pfam" id="PF01957">
    <property type="entry name" value="NfeD"/>
    <property type="match status" value="1"/>
</dbReference>
<evidence type="ECO:0000256" key="1">
    <source>
        <dbReference type="ARBA" id="ARBA00004141"/>
    </source>
</evidence>
<keyword evidence="4 5" id="KW-0472">Membrane</keyword>
<evidence type="ECO:0000313" key="8">
    <source>
        <dbReference type="Proteomes" id="UP000295783"/>
    </source>
</evidence>
<dbReference type="EMBL" id="SNYW01000001">
    <property type="protein sequence ID" value="TDQ86470.1"/>
    <property type="molecule type" value="Genomic_DNA"/>
</dbReference>